<dbReference type="EMBL" id="JAPFFF010000012">
    <property type="protein sequence ID" value="KAK8875924.1"/>
    <property type="molecule type" value="Genomic_DNA"/>
</dbReference>
<keyword evidence="1" id="KW-0175">Coiled coil</keyword>
<evidence type="ECO:0008006" key="5">
    <source>
        <dbReference type="Google" id="ProtNLM"/>
    </source>
</evidence>
<feature type="region of interest" description="Disordered" evidence="2">
    <location>
        <begin position="395"/>
        <end position="456"/>
    </location>
</feature>
<evidence type="ECO:0000313" key="4">
    <source>
        <dbReference type="Proteomes" id="UP001470230"/>
    </source>
</evidence>
<comment type="caution">
    <text evidence="3">The sequence shown here is derived from an EMBL/GenBank/DDBJ whole genome shotgun (WGS) entry which is preliminary data.</text>
</comment>
<organism evidence="3 4">
    <name type="scientific">Tritrichomonas musculus</name>
    <dbReference type="NCBI Taxonomy" id="1915356"/>
    <lineage>
        <taxon>Eukaryota</taxon>
        <taxon>Metamonada</taxon>
        <taxon>Parabasalia</taxon>
        <taxon>Tritrichomonadida</taxon>
        <taxon>Tritrichomonadidae</taxon>
        <taxon>Tritrichomonas</taxon>
    </lineage>
</organism>
<dbReference type="Proteomes" id="UP001470230">
    <property type="component" value="Unassembled WGS sequence"/>
</dbReference>
<feature type="compositionally biased region" description="Basic residues" evidence="2">
    <location>
        <begin position="333"/>
        <end position="347"/>
    </location>
</feature>
<accession>A0ABR2JDW2</accession>
<evidence type="ECO:0000256" key="2">
    <source>
        <dbReference type="SAM" id="MobiDB-lite"/>
    </source>
</evidence>
<name>A0ABR2JDW2_9EUKA</name>
<feature type="coiled-coil region" evidence="1">
    <location>
        <begin position="572"/>
        <end position="679"/>
    </location>
</feature>
<evidence type="ECO:0000256" key="1">
    <source>
        <dbReference type="SAM" id="Coils"/>
    </source>
</evidence>
<feature type="compositionally biased region" description="Low complexity" evidence="2">
    <location>
        <begin position="425"/>
        <end position="454"/>
    </location>
</feature>
<feature type="coiled-coil region" evidence="1">
    <location>
        <begin position="710"/>
        <end position="869"/>
    </location>
</feature>
<protein>
    <recommendedName>
        <fullName evidence="5">Viral A-type inclusion protein</fullName>
    </recommendedName>
</protein>
<feature type="coiled-coil region" evidence="1">
    <location>
        <begin position="465"/>
        <end position="537"/>
    </location>
</feature>
<sequence>MRRNGRSAYQKSTNEISHFQTTIKLLQDQIGRDFYLTRSSIKYFRAILSTLEADGMQILKQIYKTNNNISHITISFFRSWKEFKDTQIALCSRPFIQPATSYIKEHLKACNKIINVLISDRNDDIKSSNIFARSGKISNIQIYDNAFKSDFQKASEDILNDFTVLMEDTNTLQDQAVLAEENQIDMSIIKDQCYKFRLFYNALNNKYSILFKPFQLHNKDEMKSLLNECLLHIDKCAFCLRPDAQKGKSNYNPWNYDHLSVWEKLIGKADNIFKSLFGSYINFEDIDKIDNDNDDENNVNNNDNNNDNENDINNGDNNNSENDDNKNFDTLNHKHSLHKRRKHRKSKDQRNNDIDENNNNNEPTSNEYYKDGVIEKQSEEEDVMQKAVDEIVVEEEEEDVFESNPPNVVGDNKLEKFGSNNYDPNSANINNYSSSNDKNSNSNANGNNFNGNTNDDMFIEEENRNKSLITRLKKYKSLYEKEKKRNERNEARIRGFNDDEEALIHLRENNTLLNSENIQLKAKIKELENDISRLKSIFLNNSKDDYMNKRSTNVFVVDDDLKQEYMKVNKENSEKSIEIEKLRSTISQLEANLKKSSKMAEIRGNEEAEQKERIDNLLQQLKASDEEIMRLRNQVEKKKKYKQDLIQSDERNKELNQILLKKENDLANLKLSIEKINKMNLEAKVNSQKYSNIYLNMINPNSNPDDFMTIEKARAQVVKISSEKVKKEEEIRLLKKDIATHEGAKEDLNRQIKLLKENESALLDELKNKDIQISNLNQKLSDTNASLTSMNTIKRNLQQSQVENEQLKQKIEQLNLDNNKLNEKVKLIETFQAKLDESDAKVKKKKQKIAKLKQQIQTKDLAIAQLKETIRNTKETLNM</sequence>
<feature type="compositionally biased region" description="Low complexity" evidence="2">
    <location>
        <begin position="298"/>
        <end position="320"/>
    </location>
</feature>
<feature type="region of interest" description="Disordered" evidence="2">
    <location>
        <begin position="290"/>
        <end position="368"/>
    </location>
</feature>
<proteinExistence type="predicted"/>
<evidence type="ECO:0000313" key="3">
    <source>
        <dbReference type="EMBL" id="KAK8875924.1"/>
    </source>
</evidence>
<gene>
    <name evidence="3" type="ORF">M9Y10_006102</name>
</gene>
<keyword evidence="4" id="KW-1185">Reference proteome</keyword>
<reference evidence="3 4" key="1">
    <citation type="submission" date="2024-04" db="EMBL/GenBank/DDBJ databases">
        <title>Tritrichomonas musculus Genome.</title>
        <authorList>
            <person name="Alves-Ferreira E."/>
            <person name="Grigg M."/>
            <person name="Lorenzi H."/>
            <person name="Galac M."/>
        </authorList>
    </citation>
    <scope>NUCLEOTIDE SEQUENCE [LARGE SCALE GENOMIC DNA]</scope>
    <source>
        <strain evidence="3 4">EAF2021</strain>
    </source>
</reference>